<gene>
    <name evidence="1" type="ORF">GNZ18_05040</name>
</gene>
<dbReference type="AlphaFoldDB" id="A0A7K1KUV2"/>
<keyword evidence="2" id="KW-1185">Reference proteome</keyword>
<sequence>MNDDELLARVRAAFETLDPLPEGVLAAGRSALAWRAPSSVLAGLTGDLAGRVASGVRGGGVREITGRLIPSAAADVHVRQPGLAPGEVTARVEPGGLFCLPRVPEGVVSLDLRFPDGTSVVTSWVRL</sequence>
<name>A0A7K1KUV2_9ACTN</name>
<dbReference type="Proteomes" id="UP000432015">
    <property type="component" value="Unassembled WGS sequence"/>
</dbReference>
<proteinExistence type="predicted"/>
<reference evidence="1 2" key="1">
    <citation type="submission" date="2019-11" db="EMBL/GenBank/DDBJ databases">
        <authorList>
            <person name="Cao P."/>
        </authorList>
    </citation>
    <scope>NUCLEOTIDE SEQUENCE [LARGE SCALE GENOMIC DNA]</scope>
    <source>
        <strain evidence="1 2">NEAU-AAG5</strain>
    </source>
</reference>
<accession>A0A7K1KUV2</accession>
<evidence type="ECO:0000313" key="2">
    <source>
        <dbReference type="Proteomes" id="UP000432015"/>
    </source>
</evidence>
<comment type="caution">
    <text evidence="1">The sequence shown here is derived from an EMBL/GenBank/DDBJ whole genome shotgun (WGS) entry which is preliminary data.</text>
</comment>
<dbReference type="RefSeq" id="WP_156214939.1">
    <property type="nucleotide sequence ID" value="NZ_WOFH01000002.1"/>
</dbReference>
<organism evidence="1 2">
    <name type="scientific">Actinomadura litoris</name>
    <dbReference type="NCBI Taxonomy" id="2678616"/>
    <lineage>
        <taxon>Bacteria</taxon>
        <taxon>Bacillati</taxon>
        <taxon>Actinomycetota</taxon>
        <taxon>Actinomycetes</taxon>
        <taxon>Streptosporangiales</taxon>
        <taxon>Thermomonosporaceae</taxon>
        <taxon>Actinomadura</taxon>
    </lineage>
</organism>
<dbReference type="EMBL" id="WOFH01000002">
    <property type="protein sequence ID" value="MUN35964.1"/>
    <property type="molecule type" value="Genomic_DNA"/>
</dbReference>
<evidence type="ECO:0000313" key="1">
    <source>
        <dbReference type="EMBL" id="MUN35964.1"/>
    </source>
</evidence>
<protein>
    <submittedName>
        <fullName evidence="1">Uncharacterized protein</fullName>
    </submittedName>
</protein>